<organism evidence="3 4">
    <name type="scientific">Blepharisma stoltei</name>
    <dbReference type="NCBI Taxonomy" id="1481888"/>
    <lineage>
        <taxon>Eukaryota</taxon>
        <taxon>Sar</taxon>
        <taxon>Alveolata</taxon>
        <taxon>Ciliophora</taxon>
        <taxon>Postciliodesmatophora</taxon>
        <taxon>Heterotrichea</taxon>
        <taxon>Heterotrichida</taxon>
        <taxon>Blepharismidae</taxon>
        <taxon>Blepharisma</taxon>
    </lineage>
</organism>
<accession>A0AAU9JDV6</accession>
<reference evidence="3" key="1">
    <citation type="submission" date="2021-09" db="EMBL/GenBank/DDBJ databases">
        <authorList>
            <consortium name="AG Swart"/>
            <person name="Singh M."/>
            <person name="Singh A."/>
            <person name="Seah K."/>
            <person name="Emmerich C."/>
        </authorList>
    </citation>
    <scope>NUCLEOTIDE SEQUENCE</scope>
    <source>
        <strain evidence="3">ATCC30299</strain>
    </source>
</reference>
<evidence type="ECO:0000313" key="4">
    <source>
        <dbReference type="Proteomes" id="UP001162131"/>
    </source>
</evidence>
<dbReference type="Proteomes" id="UP001162131">
    <property type="component" value="Unassembled WGS sequence"/>
</dbReference>
<dbReference type="EMBL" id="CAJZBQ010000032">
    <property type="protein sequence ID" value="CAG9322518.1"/>
    <property type="molecule type" value="Genomic_DNA"/>
</dbReference>
<protein>
    <submittedName>
        <fullName evidence="3">Uncharacterized protein</fullName>
    </submittedName>
</protein>
<feature type="region of interest" description="Disordered" evidence="2">
    <location>
        <begin position="479"/>
        <end position="526"/>
    </location>
</feature>
<evidence type="ECO:0000313" key="3">
    <source>
        <dbReference type="EMBL" id="CAG9322518.1"/>
    </source>
</evidence>
<name>A0AAU9JDV6_9CILI</name>
<feature type="region of interest" description="Disordered" evidence="2">
    <location>
        <begin position="248"/>
        <end position="270"/>
    </location>
</feature>
<keyword evidence="4" id="KW-1185">Reference proteome</keyword>
<sequence>MNRQDLKNALRGAIFDSDDAQIAIISADIVASNKDKCKRFCKVLTNIFNCKENLFSAKIQALKITRSIATGNNPGFTYYLERKLMPIFKDVLFSKELQNIISLKQRNRDLDLSQKTEAQFYQLLHECITEWAKNFGKNKKGKDNIFSKLSFAAEPLFEHFSKQEVFKISSHYDNYKELINTVIGLMNRNGDVLEITKQIKLIKSSRNELKAKFDQVTEQNISSHIRIIDELNEVCKQYNQWKKTINNHRKLSTPDNDTSDSRADTEEADMTSTLIRPQKVKNAVPDPKPKPAPRCDSPIDYDGKITDDFEQDPKGHYNMVPEIDLGYDPECEDWKELNKDYIRIKDKLKERKKFLKQTLKENAKLQKYNEQLTVQLSQNKKELQEAVNIAKSIKKEKKEIKNQEKAFQSVIDEAIKTNENLENELKSLKNKYKEETKAHKRKDDELKLLAETNELLDKKLTLYIKNEMKLIKEIEDLKASSKESSSARHRRCMTISNPSQPANSDAPSPDNIQSQRSTDKKFFSQQDESQLSFYSVENPIFQKKNTVNN</sequence>
<dbReference type="AlphaFoldDB" id="A0AAU9JDV6"/>
<evidence type="ECO:0000256" key="2">
    <source>
        <dbReference type="SAM" id="MobiDB-lite"/>
    </source>
</evidence>
<proteinExistence type="predicted"/>
<keyword evidence="1" id="KW-0175">Coiled coil</keyword>
<gene>
    <name evidence="3" type="ORF">BSTOLATCC_MIC31646</name>
</gene>
<feature type="region of interest" description="Disordered" evidence="2">
    <location>
        <begin position="281"/>
        <end position="300"/>
    </location>
</feature>
<feature type="compositionally biased region" description="Polar residues" evidence="2">
    <location>
        <begin position="494"/>
        <end position="516"/>
    </location>
</feature>
<feature type="coiled-coil region" evidence="1">
    <location>
        <begin position="331"/>
        <end position="445"/>
    </location>
</feature>
<comment type="caution">
    <text evidence="3">The sequence shown here is derived from an EMBL/GenBank/DDBJ whole genome shotgun (WGS) entry which is preliminary data.</text>
</comment>
<evidence type="ECO:0000256" key="1">
    <source>
        <dbReference type="SAM" id="Coils"/>
    </source>
</evidence>